<gene>
    <name evidence="2" type="ORF">Cantr_09099</name>
</gene>
<evidence type="ECO:0000313" key="2">
    <source>
        <dbReference type="EMBL" id="RCK62212.1"/>
    </source>
</evidence>
<feature type="compositionally biased region" description="Low complexity" evidence="1">
    <location>
        <begin position="130"/>
        <end position="154"/>
    </location>
</feature>
<dbReference type="OrthoDB" id="4080041at2759"/>
<dbReference type="STRING" id="5486.A0A367YAZ3"/>
<evidence type="ECO:0000313" key="3">
    <source>
        <dbReference type="Proteomes" id="UP000253472"/>
    </source>
</evidence>
<name>A0A367YAZ3_9ASCO</name>
<protein>
    <submittedName>
        <fullName evidence="2">Uncharacterized protein</fullName>
    </submittedName>
</protein>
<keyword evidence="3" id="KW-1185">Reference proteome</keyword>
<evidence type="ECO:0000256" key="1">
    <source>
        <dbReference type="SAM" id="MobiDB-lite"/>
    </source>
</evidence>
<comment type="caution">
    <text evidence="2">The sequence shown here is derived from an EMBL/GenBank/DDBJ whole genome shotgun (WGS) entry which is preliminary data.</text>
</comment>
<dbReference type="Proteomes" id="UP000253472">
    <property type="component" value="Unassembled WGS sequence"/>
</dbReference>
<dbReference type="AlphaFoldDB" id="A0A367YAZ3"/>
<accession>A0A367YAZ3</accession>
<organism evidence="2 3">
    <name type="scientific">Candida viswanathii</name>
    <dbReference type="NCBI Taxonomy" id="5486"/>
    <lineage>
        <taxon>Eukaryota</taxon>
        <taxon>Fungi</taxon>
        <taxon>Dikarya</taxon>
        <taxon>Ascomycota</taxon>
        <taxon>Saccharomycotina</taxon>
        <taxon>Pichiomycetes</taxon>
        <taxon>Debaryomycetaceae</taxon>
        <taxon>Candida/Lodderomyces clade</taxon>
        <taxon>Candida</taxon>
    </lineage>
</organism>
<reference evidence="2 3" key="1">
    <citation type="submission" date="2018-06" db="EMBL/GenBank/DDBJ databases">
        <title>Whole genome sequencing of Candida tropicalis (genome annotated by CSBL at Korea University).</title>
        <authorList>
            <person name="Ahn J."/>
        </authorList>
    </citation>
    <scope>NUCLEOTIDE SEQUENCE [LARGE SCALE GENOMIC DNA]</scope>
    <source>
        <strain evidence="2 3">ATCC 20962</strain>
    </source>
</reference>
<sequence length="306" mass="34981">MASARKVAAYLDIKQTITQQYLSLKDNYKTEVDYAGLANVFEMLKHLDELAYEFHVYKSYLETTKKKITQAEKDEIAEVEKLIKQLEDDTSLSYLTENASRLAIVRRELFENAKEGGRLLQGFDIQPLSPNSAPASATTSSSTASTPSKRATTTNGSFARDKAKPHSSVTAFPSVRFMTWNKRAAQIVFEASNIEPPVTKDKINYIRKHFEEELHHHTREDFARYLLLHYIDGESYGLREAFDEAYTKIDHPNVEKRVHLLLRELNADKPHGTPVVPEYAVRCAITLREIFQNTYGTITEPPENYQ</sequence>
<feature type="region of interest" description="Disordered" evidence="1">
    <location>
        <begin position="130"/>
        <end position="165"/>
    </location>
</feature>
<proteinExistence type="predicted"/>
<dbReference type="EMBL" id="QLNQ01000025">
    <property type="protein sequence ID" value="RCK62212.1"/>
    <property type="molecule type" value="Genomic_DNA"/>
</dbReference>